<feature type="non-terminal residue" evidence="11">
    <location>
        <position position="1"/>
    </location>
</feature>
<evidence type="ECO:0000256" key="1">
    <source>
        <dbReference type="ARBA" id="ARBA00004141"/>
    </source>
</evidence>
<feature type="transmembrane region" description="Helical" evidence="9">
    <location>
        <begin position="454"/>
        <end position="473"/>
    </location>
</feature>
<dbReference type="SMART" id="SM00382">
    <property type="entry name" value="AAA"/>
    <property type="match status" value="1"/>
</dbReference>
<feature type="transmembrane region" description="Helical" evidence="9">
    <location>
        <begin position="529"/>
        <end position="554"/>
    </location>
</feature>
<feature type="domain" description="ABC transporter" evidence="10">
    <location>
        <begin position="1"/>
        <end position="282"/>
    </location>
</feature>
<evidence type="ECO:0000256" key="9">
    <source>
        <dbReference type="SAM" id="Phobius"/>
    </source>
</evidence>
<dbReference type="GO" id="GO:0016887">
    <property type="term" value="F:ATP hydrolysis activity"/>
    <property type="evidence" value="ECO:0007669"/>
    <property type="project" value="InterPro"/>
</dbReference>
<evidence type="ECO:0000256" key="5">
    <source>
        <dbReference type="ARBA" id="ARBA00022741"/>
    </source>
</evidence>
<dbReference type="EMBL" id="CAJPIZ010006862">
    <property type="protein sequence ID" value="CAG2109888.1"/>
    <property type="molecule type" value="Genomic_DNA"/>
</dbReference>
<sequence length="858" mass="95795">MAWNNLSCVHPALCYGKNKTILYSLSGQINFHTLTALMGPSGAGKTTLLKCVNMRSNSGLTADTEMFVNKYTDLRTCFIMQSSDEHLFMGLTVRESLLFASKIKNYGKTRTKFRDSYAQTGSSLLCLDSCPENESEISGSSFTDCGDPCDKKGSFDHDLNVRRILSELLLEDCAGNSVQTCSGGEQKRLSVGLELVQQNKPNLLCIDEPTSGLDSNASEMYIELYGSNPMFETAIRETSDGNRDINTSAKLSAPLNGGHCVFAGRPNHLKDHLNNCGITCAEDILPIELLLKISSKFPNSVFKKRELTLNNNINTEESVSTTLVLESNEIDKLIESSWKPSEQFKEDCLMSGKLSKTIDKQTKYFHLYHFYYLLCRGITCFVRYQWRVSASLAIFSFSVSAFLLYLYGTDIGHETSCLNLFASNETSSMTTSLEQALRILSQESKALLNLKCQFFGIAFLQFVSMACTILVFPQEVRIFLNEHHNKWYSTSSYFWAKLMVEIPVSVLIAYIYSFIIYYGTGQPDQTFRYIYFTLITTCGMIIANSTGYLMGIIFARNYQVATTSGVALFLVLVLLSGFFVPLTIQHAIVRGASYLSFIKITFESILITLYGFDRCSESQMPILLHQLKLSDTQMKENMYWIIVTVFSKTEDDGCRIVQYPQPLLLHTLCVIGLRPDSTARPLFLCLCVAILLTVCHNQVVEAGIQFTDCGNGLISGLQISDCTASPCLFVRSTDVTINITYTADQNSTTAKWYLHALAGALDIDLNKLIPGFNTDGCHDNTCPITSGQNNLFSYKLHIPSNFPPFNIIIICKPHLEPDLLANTVIYPKDCFDRFGDDLCEKCNNSRSPTCGMIIANST</sequence>
<dbReference type="InterPro" id="IPR013525">
    <property type="entry name" value="ABC2_TM"/>
</dbReference>
<keyword evidence="5" id="KW-0547">Nucleotide-binding</keyword>
<keyword evidence="12" id="KW-1185">Reference proteome</keyword>
<dbReference type="InterPro" id="IPR003172">
    <property type="entry name" value="ML_dom"/>
</dbReference>
<dbReference type="Gene3D" id="2.60.40.770">
    <property type="match status" value="1"/>
</dbReference>
<dbReference type="SMART" id="SM00737">
    <property type="entry name" value="ML"/>
    <property type="match status" value="1"/>
</dbReference>
<evidence type="ECO:0000256" key="2">
    <source>
        <dbReference type="ARBA" id="ARBA00005814"/>
    </source>
</evidence>
<keyword evidence="7 9" id="KW-1133">Transmembrane helix</keyword>
<organism evidence="11">
    <name type="scientific">Medioppia subpectinata</name>
    <dbReference type="NCBI Taxonomy" id="1979941"/>
    <lineage>
        <taxon>Eukaryota</taxon>
        <taxon>Metazoa</taxon>
        <taxon>Ecdysozoa</taxon>
        <taxon>Arthropoda</taxon>
        <taxon>Chelicerata</taxon>
        <taxon>Arachnida</taxon>
        <taxon>Acari</taxon>
        <taxon>Acariformes</taxon>
        <taxon>Sarcoptiformes</taxon>
        <taxon>Oribatida</taxon>
        <taxon>Brachypylina</taxon>
        <taxon>Oppioidea</taxon>
        <taxon>Oppiidae</taxon>
        <taxon>Medioppia</taxon>
    </lineage>
</organism>
<name>A0A7R9Q293_9ACAR</name>
<comment type="subcellular location">
    <subcellularLocation>
        <location evidence="1">Membrane</location>
        <topology evidence="1">Multi-pass membrane protein</topology>
    </subcellularLocation>
</comment>
<evidence type="ECO:0000256" key="3">
    <source>
        <dbReference type="ARBA" id="ARBA00022448"/>
    </source>
</evidence>
<keyword evidence="3" id="KW-0813">Transport</keyword>
<evidence type="ECO:0000313" key="12">
    <source>
        <dbReference type="Proteomes" id="UP000759131"/>
    </source>
</evidence>
<keyword evidence="8 9" id="KW-0472">Membrane</keyword>
<protein>
    <recommendedName>
        <fullName evidence="10">ABC transporter domain-containing protein</fullName>
    </recommendedName>
</protein>
<dbReference type="GO" id="GO:0005886">
    <property type="term" value="C:plasma membrane"/>
    <property type="evidence" value="ECO:0007669"/>
    <property type="project" value="TreeGrafter"/>
</dbReference>
<reference evidence="11" key="1">
    <citation type="submission" date="2020-11" db="EMBL/GenBank/DDBJ databases">
        <authorList>
            <person name="Tran Van P."/>
        </authorList>
    </citation>
    <scope>NUCLEOTIDE SEQUENCE</scope>
</reference>
<dbReference type="SUPFAM" id="SSF52540">
    <property type="entry name" value="P-loop containing nucleoside triphosphate hydrolases"/>
    <property type="match status" value="1"/>
</dbReference>
<dbReference type="SUPFAM" id="SSF81296">
    <property type="entry name" value="E set domains"/>
    <property type="match status" value="1"/>
</dbReference>
<dbReference type="InterPro" id="IPR003439">
    <property type="entry name" value="ABC_transporter-like_ATP-bd"/>
</dbReference>
<evidence type="ECO:0000313" key="11">
    <source>
        <dbReference type="EMBL" id="CAD7629458.1"/>
    </source>
</evidence>
<evidence type="ECO:0000256" key="4">
    <source>
        <dbReference type="ARBA" id="ARBA00022692"/>
    </source>
</evidence>
<dbReference type="InterPro" id="IPR014756">
    <property type="entry name" value="Ig_E-set"/>
</dbReference>
<dbReference type="Pfam" id="PF02221">
    <property type="entry name" value="E1_DerP2_DerF2"/>
    <property type="match status" value="1"/>
</dbReference>
<dbReference type="InterPro" id="IPR050352">
    <property type="entry name" value="ABCG_transporters"/>
</dbReference>
<dbReference type="PROSITE" id="PS50893">
    <property type="entry name" value="ABC_TRANSPORTER_2"/>
    <property type="match status" value="1"/>
</dbReference>
<dbReference type="OrthoDB" id="6511663at2759"/>
<feature type="transmembrane region" description="Helical" evidence="9">
    <location>
        <begin position="384"/>
        <end position="406"/>
    </location>
</feature>
<dbReference type="InterPro" id="IPR003593">
    <property type="entry name" value="AAA+_ATPase"/>
</dbReference>
<evidence type="ECO:0000256" key="8">
    <source>
        <dbReference type="ARBA" id="ARBA00023136"/>
    </source>
</evidence>
<dbReference type="PANTHER" id="PTHR48041">
    <property type="entry name" value="ABC TRANSPORTER G FAMILY MEMBER 28"/>
    <property type="match status" value="1"/>
</dbReference>
<comment type="similarity">
    <text evidence="2">Belongs to the ABC transporter superfamily. ABCG family. Eye pigment precursor importer (TC 3.A.1.204) subfamily.</text>
</comment>
<dbReference type="Pfam" id="PF01061">
    <property type="entry name" value="ABC2_membrane"/>
    <property type="match status" value="1"/>
</dbReference>
<dbReference type="Gene3D" id="3.40.50.300">
    <property type="entry name" value="P-loop containing nucleotide triphosphate hydrolases"/>
    <property type="match status" value="1"/>
</dbReference>
<dbReference type="Pfam" id="PF00005">
    <property type="entry name" value="ABC_tran"/>
    <property type="match status" value="1"/>
</dbReference>
<evidence type="ECO:0000256" key="7">
    <source>
        <dbReference type="ARBA" id="ARBA00022989"/>
    </source>
</evidence>
<evidence type="ECO:0000259" key="10">
    <source>
        <dbReference type="PROSITE" id="PS50893"/>
    </source>
</evidence>
<dbReference type="EMBL" id="OC861437">
    <property type="protein sequence ID" value="CAD7629458.1"/>
    <property type="molecule type" value="Genomic_DNA"/>
</dbReference>
<keyword evidence="4 9" id="KW-0812">Transmembrane</keyword>
<dbReference type="GO" id="GO:0005524">
    <property type="term" value="F:ATP binding"/>
    <property type="evidence" value="ECO:0007669"/>
    <property type="project" value="UniProtKB-KW"/>
</dbReference>
<evidence type="ECO:0000256" key="6">
    <source>
        <dbReference type="ARBA" id="ARBA00022840"/>
    </source>
</evidence>
<feature type="transmembrane region" description="Helical" evidence="9">
    <location>
        <begin position="493"/>
        <end position="517"/>
    </location>
</feature>
<accession>A0A7R9Q293</accession>
<dbReference type="AlphaFoldDB" id="A0A7R9Q293"/>
<feature type="transmembrane region" description="Helical" evidence="9">
    <location>
        <begin position="560"/>
        <end position="580"/>
    </location>
</feature>
<dbReference type="InterPro" id="IPR027417">
    <property type="entry name" value="P-loop_NTPase"/>
</dbReference>
<dbReference type="PROSITE" id="PS00211">
    <property type="entry name" value="ABC_TRANSPORTER_1"/>
    <property type="match status" value="1"/>
</dbReference>
<dbReference type="GO" id="GO:0140359">
    <property type="term" value="F:ABC-type transporter activity"/>
    <property type="evidence" value="ECO:0007669"/>
    <property type="project" value="InterPro"/>
</dbReference>
<keyword evidence="6" id="KW-0067">ATP-binding</keyword>
<dbReference type="InterPro" id="IPR017871">
    <property type="entry name" value="ABC_transporter-like_CS"/>
</dbReference>
<dbReference type="Proteomes" id="UP000759131">
    <property type="component" value="Unassembled WGS sequence"/>
</dbReference>
<dbReference type="PANTHER" id="PTHR48041:SF78">
    <property type="entry name" value="ABC TRANSPORTER EXPRESSED IN TRACHEA, ISOFORM A"/>
    <property type="match status" value="1"/>
</dbReference>
<gene>
    <name evidence="11" type="ORF">OSB1V03_LOCUS9875</name>
</gene>
<proteinExistence type="inferred from homology"/>